<comment type="caution">
    <text evidence="1">The sequence shown here is derived from an EMBL/GenBank/DDBJ whole genome shotgun (WGS) entry which is preliminary data.</text>
</comment>
<gene>
    <name evidence="1" type="ORF">B0T14DRAFT_286176</name>
</gene>
<evidence type="ECO:0000313" key="2">
    <source>
        <dbReference type="Proteomes" id="UP001175000"/>
    </source>
</evidence>
<name>A0AA40BU76_9PEZI</name>
<dbReference type="AlphaFoldDB" id="A0AA40BU76"/>
<keyword evidence="2" id="KW-1185">Reference proteome</keyword>
<reference evidence="1" key="1">
    <citation type="submission" date="2023-06" db="EMBL/GenBank/DDBJ databases">
        <title>Genome-scale phylogeny and comparative genomics of the fungal order Sordariales.</title>
        <authorList>
            <consortium name="Lawrence Berkeley National Laboratory"/>
            <person name="Hensen N."/>
            <person name="Bonometti L."/>
            <person name="Westerberg I."/>
            <person name="Brannstrom I.O."/>
            <person name="Guillou S."/>
            <person name="Cros-Aarteil S."/>
            <person name="Calhoun S."/>
            <person name="Haridas S."/>
            <person name="Kuo A."/>
            <person name="Mondo S."/>
            <person name="Pangilinan J."/>
            <person name="Riley R."/>
            <person name="Labutti K."/>
            <person name="Andreopoulos B."/>
            <person name="Lipzen A."/>
            <person name="Chen C."/>
            <person name="Yanf M."/>
            <person name="Daum C."/>
            <person name="Ng V."/>
            <person name="Clum A."/>
            <person name="Steindorff A."/>
            <person name="Ohm R."/>
            <person name="Martin F."/>
            <person name="Silar P."/>
            <person name="Natvig D."/>
            <person name="Lalanne C."/>
            <person name="Gautier V."/>
            <person name="Ament-Velasquez S.L."/>
            <person name="Kruys A."/>
            <person name="Hutchinson M.I."/>
            <person name="Powell A.J."/>
            <person name="Barry K."/>
            <person name="Miller A.N."/>
            <person name="Grigoriev I.V."/>
            <person name="Debuchy R."/>
            <person name="Gladieux P."/>
            <person name="Thoren M.H."/>
            <person name="Johannesson H."/>
        </authorList>
    </citation>
    <scope>NUCLEOTIDE SEQUENCE</scope>
    <source>
        <strain evidence="1">CBS 606.72</strain>
    </source>
</reference>
<dbReference type="EMBL" id="JAULSU010000006">
    <property type="protein sequence ID" value="KAK0613804.1"/>
    <property type="molecule type" value="Genomic_DNA"/>
</dbReference>
<evidence type="ECO:0000313" key="1">
    <source>
        <dbReference type="EMBL" id="KAK0613804.1"/>
    </source>
</evidence>
<proteinExistence type="predicted"/>
<organism evidence="1 2">
    <name type="scientific">Immersiella caudata</name>
    <dbReference type="NCBI Taxonomy" id="314043"/>
    <lineage>
        <taxon>Eukaryota</taxon>
        <taxon>Fungi</taxon>
        <taxon>Dikarya</taxon>
        <taxon>Ascomycota</taxon>
        <taxon>Pezizomycotina</taxon>
        <taxon>Sordariomycetes</taxon>
        <taxon>Sordariomycetidae</taxon>
        <taxon>Sordariales</taxon>
        <taxon>Lasiosphaeriaceae</taxon>
        <taxon>Immersiella</taxon>
    </lineage>
</organism>
<accession>A0AA40BU76</accession>
<sequence>MGSLRLGQDGWYLFCSRGVGSGTSLLLLLLLPHQRCAALHPGADRGIRGRFHVILGGGRGELPDDKSQVPILRIKQQQLVSALDRAAVATAIRNRSCAVRSEARRTPPLARGCRYLPYNESTIRI</sequence>
<dbReference type="Proteomes" id="UP001175000">
    <property type="component" value="Unassembled WGS sequence"/>
</dbReference>
<protein>
    <submittedName>
        <fullName evidence="1">Uncharacterized protein</fullName>
    </submittedName>
</protein>